<gene>
    <name evidence="1" type="ORF">VP01_2508g5</name>
</gene>
<reference evidence="1 2" key="1">
    <citation type="submission" date="2015-08" db="EMBL/GenBank/DDBJ databases">
        <title>Next Generation Sequencing and Analysis of the Genome of Puccinia sorghi L Schw, the Causal Agent of Maize Common Rust.</title>
        <authorList>
            <person name="Rochi L."/>
            <person name="Burguener G."/>
            <person name="Darino M."/>
            <person name="Turjanski A."/>
            <person name="Kreff E."/>
            <person name="Dieguez M.J."/>
            <person name="Sacco F."/>
        </authorList>
    </citation>
    <scope>NUCLEOTIDE SEQUENCE [LARGE SCALE GENOMIC DNA]</scope>
    <source>
        <strain evidence="1 2">RO10H11247</strain>
    </source>
</reference>
<name>A0A0L6V690_9BASI</name>
<dbReference type="EMBL" id="LAVV01007401">
    <property type="protein sequence ID" value="KNZ56052.1"/>
    <property type="molecule type" value="Genomic_DNA"/>
</dbReference>
<dbReference type="AlphaFoldDB" id="A0A0L6V690"/>
<dbReference type="Proteomes" id="UP000037035">
    <property type="component" value="Unassembled WGS sequence"/>
</dbReference>
<evidence type="ECO:0000313" key="2">
    <source>
        <dbReference type="Proteomes" id="UP000037035"/>
    </source>
</evidence>
<keyword evidence="2" id="KW-1185">Reference proteome</keyword>
<proteinExistence type="predicted"/>
<dbReference type="OrthoDB" id="2432125at2759"/>
<protein>
    <submittedName>
        <fullName evidence="1">Uncharacterized protein</fullName>
    </submittedName>
</protein>
<sequence length="76" mass="8521">MKPKPPLSSEILKIVLVYLLANCDLAFAFVERKSFGKLFRLLKKSAMTLINSINQSIIATHTLCVSSPKKPSRARF</sequence>
<accession>A0A0L6V690</accession>
<dbReference type="VEuPathDB" id="FungiDB:VP01_2508g5"/>
<evidence type="ECO:0000313" key="1">
    <source>
        <dbReference type="EMBL" id="KNZ56052.1"/>
    </source>
</evidence>
<comment type="caution">
    <text evidence="1">The sequence shown here is derived from an EMBL/GenBank/DDBJ whole genome shotgun (WGS) entry which is preliminary data.</text>
</comment>
<organism evidence="1 2">
    <name type="scientific">Puccinia sorghi</name>
    <dbReference type="NCBI Taxonomy" id="27349"/>
    <lineage>
        <taxon>Eukaryota</taxon>
        <taxon>Fungi</taxon>
        <taxon>Dikarya</taxon>
        <taxon>Basidiomycota</taxon>
        <taxon>Pucciniomycotina</taxon>
        <taxon>Pucciniomycetes</taxon>
        <taxon>Pucciniales</taxon>
        <taxon>Pucciniaceae</taxon>
        <taxon>Puccinia</taxon>
    </lineage>
</organism>